<dbReference type="Proteomes" id="UP000595662">
    <property type="component" value="Chromosome 3"/>
</dbReference>
<dbReference type="OMA" id="AGHMQTR"/>
<protein>
    <submittedName>
        <fullName evidence="2">Oligophrenin-1</fullName>
    </submittedName>
</protein>
<dbReference type="VEuPathDB" id="FungiDB:PDIP_55620"/>
<feature type="compositionally biased region" description="Polar residues" evidence="1">
    <location>
        <begin position="96"/>
        <end position="111"/>
    </location>
</feature>
<sequence>MASRKKQPSSKKDGIHFVNARPTSETERLKAQRLVRAHVGRWISDQTKDRSAGHSNPRARPVRSAVPPLPTIDHAGLGPSFTIVSRPSSSHREGNHGQSFTFTHVSRPNQTDYRDSPFPPSQASDSSDSSSSDDASTVTTFSSKALAVIRFNDRSSPERLERNLSGVFDPFATYPAPRNFEPDMINLSERYLTGVVWPGLAPRPQSTRAAASKWFDLSMADPALFTAFMFGSLCHLRVQWQNNWVPGTVFGQRERRALQLCEMESIKLINQAVRDPDRVVSDAVLLSVICMAHHQAEEKSAQQHRRTPFNPPFPRLQWIDVYGCLPPNMIHVKGLLQLIKMRGGLANIHTEGLAATISFSDIMSCSILSVHPCFDFWPLADCRRGLSVQELLGFGPSDVAQGFGHLQEIGVTRQMAEAFQAVHTYIGIIKASPTSTHDVSLLVDQRNLTQHTLLCLSPASELLFAHPTHAATYEACRLAALVFGVGVLFPIPAQNTPLNRLARLIQSVLLQPSSADLWTSPAARLPLIWVLALGGIAANDTRERTWFATALGDITRGTGLMSWESIKSVLASMLWYDVACDSAAEALWQENASRYTYAIQ</sequence>
<evidence type="ECO:0000313" key="2">
    <source>
        <dbReference type="EMBL" id="QQK43733.1"/>
    </source>
</evidence>
<organism evidence="2 3">
    <name type="scientific">Penicillium digitatum</name>
    <name type="common">Green mold</name>
    <dbReference type="NCBI Taxonomy" id="36651"/>
    <lineage>
        <taxon>Eukaryota</taxon>
        <taxon>Fungi</taxon>
        <taxon>Dikarya</taxon>
        <taxon>Ascomycota</taxon>
        <taxon>Pezizomycotina</taxon>
        <taxon>Eurotiomycetes</taxon>
        <taxon>Eurotiomycetidae</taxon>
        <taxon>Eurotiales</taxon>
        <taxon>Aspergillaceae</taxon>
        <taxon>Penicillium</taxon>
    </lineage>
</organism>
<feature type="compositionally biased region" description="Low complexity" evidence="1">
    <location>
        <begin position="121"/>
        <end position="136"/>
    </location>
</feature>
<dbReference type="EMBL" id="CP060776">
    <property type="protein sequence ID" value="QQK43733.1"/>
    <property type="molecule type" value="Genomic_DNA"/>
</dbReference>
<dbReference type="KEGG" id="pdp:PDIP_55620"/>
<dbReference type="RefSeq" id="XP_014532788.1">
    <property type="nucleotide sequence ID" value="XM_014677302.1"/>
</dbReference>
<gene>
    <name evidence="2" type="ORF">Pdw03_7634</name>
</gene>
<feature type="region of interest" description="Disordered" evidence="1">
    <location>
        <begin position="1"/>
        <end position="136"/>
    </location>
</feature>
<evidence type="ECO:0000313" key="3">
    <source>
        <dbReference type="Proteomes" id="UP000595662"/>
    </source>
</evidence>
<reference evidence="2 3" key="1">
    <citation type="submission" date="2020-08" db="EMBL/GenBank/DDBJ databases">
        <title>The completed genome sequence of the pathogenic ascomycete fungus Penicillium digitatum.</title>
        <authorList>
            <person name="Wang M."/>
        </authorList>
    </citation>
    <scope>NUCLEOTIDE SEQUENCE [LARGE SCALE GENOMIC DNA]</scope>
    <source>
        <strain evidence="2 3">PdW03</strain>
    </source>
</reference>
<proteinExistence type="predicted"/>
<name>A0A7T6XM53_PENDI</name>
<dbReference type="PANTHER" id="PTHR37540:SF5">
    <property type="entry name" value="TRANSCRIPTION FACTOR DOMAIN-CONTAINING PROTEIN"/>
    <property type="match status" value="1"/>
</dbReference>
<evidence type="ECO:0000256" key="1">
    <source>
        <dbReference type="SAM" id="MobiDB-lite"/>
    </source>
</evidence>
<accession>A0A7T6XM53</accession>
<dbReference type="AlphaFoldDB" id="A0A7T6XM53"/>
<dbReference type="PANTHER" id="PTHR37540">
    <property type="entry name" value="TRANSCRIPTION FACTOR (ACR-2), PUTATIVE-RELATED-RELATED"/>
    <property type="match status" value="1"/>
</dbReference>
<dbReference type="GeneID" id="26233878"/>